<dbReference type="Pfam" id="PF23036">
    <property type="entry name" value="TRAPPC10_1st"/>
    <property type="match status" value="1"/>
</dbReference>
<organism evidence="2 3">
    <name type="scientific">Paragonimus heterotremus</name>
    <dbReference type="NCBI Taxonomy" id="100268"/>
    <lineage>
        <taxon>Eukaryota</taxon>
        <taxon>Metazoa</taxon>
        <taxon>Spiralia</taxon>
        <taxon>Lophotrochozoa</taxon>
        <taxon>Platyhelminthes</taxon>
        <taxon>Trematoda</taxon>
        <taxon>Digenea</taxon>
        <taxon>Plagiorchiida</taxon>
        <taxon>Troglotremata</taxon>
        <taxon>Troglotrematidae</taxon>
        <taxon>Paragonimus</taxon>
    </lineage>
</organism>
<dbReference type="AlphaFoldDB" id="A0A8J4T9F6"/>
<sequence>MISIPKPLISFAGHEGLVSELELRFLISLASEPTLWRYSKHNSPYAVQIEACFARFTADQLQSPVKVLSSGRPIRRLGSVQPLLYIYVISNNHTEYTNGGVKQKIANWLSHLHAQNITDWLILMIDANS</sequence>
<evidence type="ECO:0000313" key="3">
    <source>
        <dbReference type="Proteomes" id="UP000748531"/>
    </source>
</evidence>
<gene>
    <name evidence="2" type="ORF">PHET_11111</name>
</gene>
<dbReference type="InterPro" id="IPR056913">
    <property type="entry name" value="TRAPPC10/Trs130_N"/>
</dbReference>
<protein>
    <recommendedName>
        <fullName evidence="1">TRAPPC10/Trs130 N-terminal domain-containing protein</fullName>
    </recommendedName>
</protein>
<keyword evidence="3" id="KW-1185">Reference proteome</keyword>
<accession>A0A8J4T9F6</accession>
<name>A0A8J4T9F6_9TREM</name>
<feature type="non-terminal residue" evidence="2">
    <location>
        <position position="1"/>
    </location>
</feature>
<evidence type="ECO:0000259" key="1">
    <source>
        <dbReference type="Pfam" id="PF23036"/>
    </source>
</evidence>
<dbReference type="EMBL" id="LUCH01009052">
    <property type="protein sequence ID" value="KAF5396147.1"/>
    <property type="molecule type" value="Genomic_DNA"/>
</dbReference>
<proteinExistence type="predicted"/>
<evidence type="ECO:0000313" key="2">
    <source>
        <dbReference type="EMBL" id="KAF5396147.1"/>
    </source>
</evidence>
<comment type="caution">
    <text evidence="2">The sequence shown here is derived from an EMBL/GenBank/DDBJ whole genome shotgun (WGS) entry which is preliminary data.</text>
</comment>
<reference evidence="2" key="1">
    <citation type="submission" date="2019-05" db="EMBL/GenBank/DDBJ databases">
        <title>Annotation for the trematode Paragonimus heterotremus.</title>
        <authorList>
            <person name="Choi Y.-J."/>
        </authorList>
    </citation>
    <scope>NUCLEOTIDE SEQUENCE</scope>
    <source>
        <strain evidence="2">LC</strain>
    </source>
</reference>
<feature type="domain" description="TRAPPC10/Trs130 N-terminal" evidence="1">
    <location>
        <begin position="6"/>
        <end position="127"/>
    </location>
</feature>
<dbReference type="Proteomes" id="UP000748531">
    <property type="component" value="Unassembled WGS sequence"/>
</dbReference>
<dbReference type="OrthoDB" id="10256906at2759"/>